<proteinExistence type="predicted"/>
<gene>
    <name evidence="2" type="ORF">FBZ89_111166</name>
</gene>
<accession>A0A560F6W3</accession>
<feature type="transmembrane region" description="Helical" evidence="1">
    <location>
        <begin position="386"/>
        <end position="403"/>
    </location>
</feature>
<feature type="transmembrane region" description="Helical" evidence="1">
    <location>
        <begin position="55"/>
        <end position="75"/>
    </location>
</feature>
<keyword evidence="1" id="KW-0472">Membrane</keyword>
<keyword evidence="1" id="KW-1133">Transmembrane helix</keyword>
<comment type="caution">
    <text evidence="2">The sequence shown here is derived from an EMBL/GenBank/DDBJ whole genome shotgun (WGS) entry which is preliminary data.</text>
</comment>
<reference evidence="2 3" key="1">
    <citation type="submission" date="2019-06" db="EMBL/GenBank/DDBJ databases">
        <title>Genomic Encyclopedia of Type Strains, Phase IV (KMG-V): Genome sequencing to study the core and pangenomes of soil and plant-associated prokaryotes.</title>
        <authorList>
            <person name="Whitman W."/>
        </authorList>
    </citation>
    <scope>NUCLEOTIDE SEQUENCE [LARGE SCALE GENOMIC DNA]</scope>
    <source>
        <strain evidence="2 3">BR 11880</strain>
    </source>
</reference>
<feature type="transmembrane region" description="Helical" evidence="1">
    <location>
        <begin position="210"/>
        <end position="227"/>
    </location>
</feature>
<feature type="transmembrane region" description="Helical" evidence="1">
    <location>
        <begin position="280"/>
        <end position="299"/>
    </location>
</feature>
<dbReference type="RefSeq" id="WP_145751272.1">
    <property type="nucleotide sequence ID" value="NZ_VITN01000011.1"/>
</dbReference>
<feature type="transmembrane region" description="Helical" evidence="1">
    <location>
        <begin position="311"/>
        <end position="333"/>
    </location>
</feature>
<name>A0A560F6W3_9PROT</name>
<dbReference type="OrthoDB" id="7402611at2"/>
<dbReference type="AlphaFoldDB" id="A0A560F6W3"/>
<evidence type="ECO:0000313" key="2">
    <source>
        <dbReference type="EMBL" id="TWB17315.1"/>
    </source>
</evidence>
<feature type="transmembrane region" description="Helical" evidence="1">
    <location>
        <begin position="239"/>
        <end position="260"/>
    </location>
</feature>
<feature type="transmembrane region" description="Helical" evidence="1">
    <location>
        <begin position="131"/>
        <end position="151"/>
    </location>
</feature>
<keyword evidence="1" id="KW-0812">Transmembrane</keyword>
<feature type="transmembrane region" description="Helical" evidence="1">
    <location>
        <begin position="82"/>
        <end position="100"/>
    </location>
</feature>
<feature type="transmembrane region" description="Helical" evidence="1">
    <location>
        <begin position="21"/>
        <end position="39"/>
    </location>
</feature>
<evidence type="ECO:0000256" key="1">
    <source>
        <dbReference type="SAM" id="Phobius"/>
    </source>
</evidence>
<feature type="transmembrane region" description="Helical" evidence="1">
    <location>
        <begin position="345"/>
        <end position="366"/>
    </location>
</feature>
<sequence length="625" mass="67549">MATDGTAATTAQTAGRPPDVFVTRLVAALVQAAGLYLLAEAATKPLAWPATVPELFTPLAMVLSLIPLLALLGVGQIAWRPLLIWILVATVIVAGLGYHTEARLPEAHLPSAGSAMGSKEAPSLIWGHIDVWLSIAGGLFIAHALVVDAVIERRWRPSYPRHFDTAWKQGVQAALTVVFTGVFWGVLYLGAGLFNLLKITFFERLIHHDWFAIPATTLAIAGAVHITDVQPALIRGARALALTLFSWLLPLLVVIVVGFLGSLPFLSLQPLWQTHFAAKLLLTASALLIFLINCCYQDGAVERTAIAAKRWAGTVGALALLPLVALAAWALSLRVGQYGWSVQRVVAAAIVLALAAYTIGYVGAVLRAPSPHGPQWLRLLEITNHVSAHLVLILLLVLLTPVADPARLMVADQMARLRAGVVAPDKIDIVTLRFDGARWGQDATIALNQMTAPQWTAEQTALLHKAAQASLEKANRYQVWHQFPTTEPTEDELRKRLAVYPPGHPIPSAFLKTYSEEGAMWPRAGCGHPTERCAAYFLTLMPGTPEAIFLLDGMSAAVYEVDTAGTWHKTGYVLGDLTNCNALEQSFKQGAVTTVPHPWPDLMVGGIRLEINRADFGYHTCPTSP</sequence>
<organism evidence="2 3">
    <name type="scientific">Nitrospirillum amazonense</name>
    <dbReference type="NCBI Taxonomy" id="28077"/>
    <lineage>
        <taxon>Bacteria</taxon>
        <taxon>Pseudomonadati</taxon>
        <taxon>Pseudomonadota</taxon>
        <taxon>Alphaproteobacteria</taxon>
        <taxon>Rhodospirillales</taxon>
        <taxon>Azospirillaceae</taxon>
        <taxon>Nitrospirillum</taxon>
    </lineage>
</organism>
<dbReference type="EMBL" id="VITN01000011">
    <property type="protein sequence ID" value="TWB17315.1"/>
    <property type="molecule type" value="Genomic_DNA"/>
</dbReference>
<protein>
    <submittedName>
        <fullName evidence="2">Uncharacterized protein DUF4153</fullName>
    </submittedName>
</protein>
<feature type="transmembrane region" description="Helical" evidence="1">
    <location>
        <begin position="171"/>
        <end position="190"/>
    </location>
</feature>
<evidence type="ECO:0000313" key="3">
    <source>
        <dbReference type="Proteomes" id="UP000319859"/>
    </source>
</evidence>
<dbReference type="Proteomes" id="UP000319859">
    <property type="component" value="Unassembled WGS sequence"/>
</dbReference>